<dbReference type="EMBL" id="JAQQWL010000004">
    <property type="protein sequence ID" value="KAK8076784.1"/>
    <property type="molecule type" value="Genomic_DNA"/>
</dbReference>
<dbReference type="RefSeq" id="XP_066719743.1">
    <property type="nucleotide sequence ID" value="XM_066855465.1"/>
</dbReference>
<gene>
    <name evidence="1" type="ORF">PG994_004056</name>
</gene>
<organism evidence="1 2">
    <name type="scientific">Apiospora phragmitis</name>
    <dbReference type="NCBI Taxonomy" id="2905665"/>
    <lineage>
        <taxon>Eukaryota</taxon>
        <taxon>Fungi</taxon>
        <taxon>Dikarya</taxon>
        <taxon>Ascomycota</taxon>
        <taxon>Pezizomycotina</taxon>
        <taxon>Sordariomycetes</taxon>
        <taxon>Xylariomycetidae</taxon>
        <taxon>Amphisphaeriales</taxon>
        <taxon>Apiosporaceae</taxon>
        <taxon>Apiospora</taxon>
    </lineage>
</organism>
<dbReference type="Proteomes" id="UP001480595">
    <property type="component" value="Unassembled WGS sequence"/>
</dbReference>
<proteinExistence type="predicted"/>
<keyword evidence="2" id="KW-1185">Reference proteome</keyword>
<name>A0ABR1VZV4_9PEZI</name>
<sequence>MTSVPRYKEAYKAATKHSDNVMLMMAAGEGSDLETQLPQDEESTSSPFYYGKLVGMTLEGPNSVVILKTHSDTTRRQST</sequence>
<dbReference type="GeneID" id="92088528"/>
<accession>A0ABR1VZV4</accession>
<protein>
    <submittedName>
        <fullName evidence="1">Uncharacterized protein</fullName>
    </submittedName>
</protein>
<reference evidence="1 2" key="1">
    <citation type="submission" date="2023-01" db="EMBL/GenBank/DDBJ databases">
        <title>Analysis of 21 Apiospora genomes using comparative genomics revels a genus with tremendous synthesis potential of carbohydrate active enzymes and secondary metabolites.</title>
        <authorList>
            <person name="Sorensen T."/>
        </authorList>
    </citation>
    <scope>NUCLEOTIDE SEQUENCE [LARGE SCALE GENOMIC DNA]</scope>
    <source>
        <strain evidence="1 2">CBS 135458</strain>
    </source>
</reference>
<evidence type="ECO:0000313" key="1">
    <source>
        <dbReference type="EMBL" id="KAK8076784.1"/>
    </source>
</evidence>
<comment type="caution">
    <text evidence="1">The sequence shown here is derived from an EMBL/GenBank/DDBJ whole genome shotgun (WGS) entry which is preliminary data.</text>
</comment>
<evidence type="ECO:0000313" key="2">
    <source>
        <dbReference type="Proteomes" id="UP001480595"/>
    </source>
</evidence>